<dbReference type="STRING" id="1231341.Abor_031_075"/>
<dbReference type="EMBL" id="BAMX01000031">
    <property type="protein sequence ID" value="GAN66909.1"/>
    <property type="molecule type" value="Genomic_DNA"/>
</dbReference>
<evidence type="ECO:0000313" key="1">
    <source>
        <dbReference type="EMBL" id="GAN66909.1"/>
    </source>
</evidence>
<protein>
    <submittedName>
        <fullName evidence="1">Uncharacterized protein</fullName>
    </submittedName>
</protein>
<gene>
    <name evidence="1" type="ORF">Abor_031_075</name>
</gene>
<keyword evidence="2" id="KW-1185">Reference proteome</keyword>
<accession>A0A0D6NLI6</accession>
<name>A0A0D6NLI6_9PROT</name>
<comment type="caution">
    <text evidence="1">The sequence shown here is derived from an EMBL/GenBank/DDBJ whole genome shotgun (WGS) entry which is preliminary data.</text>
</comment>
<organism evidence="1 2">
    <name type="scientific">Acetobacter orientalis</name>
    <dbReference type="NCBI Taxonomy" id="146474"/>
    <lineage>
        <taxon>Bacteria</taxon>
        <taxon>Pseudomonadati</taxon>
        <taxon>Pseudomonadota</taxon>
        <taxon>Alphaproteobacteria</taxon>
        <taxon>Acetobacterales</taxon>
        <taxon>Acetobacteraceae</taxon>
        <taxon>Acetobacter</taxon>
    </lineage>
</organism>
<dbReference type="RefSeq" id="WP_048841950.1">
    <property type="nucleotide sequence ID" value="NZ_BAMX01000031.1"/>
</dbReference>
<proteinExistence type="predicted"/>
<dbReference type="GeneID" id="76205045"/>
<dbReference type="AlphaFoldDB" id="A0A0D6NLI6"/>
<sequence length="113" mass="11636">MSAETITDAKGRKIEVQEVVGSALARLTRLAGASFGENAWTTGTLARATVRSVAGVPTPAEARSVKELDGLWDIVDPDAAEAALKWLIAKQEAVATDAKNSIAPQDSSSAAGS</sequence>
<dbReference type="Proteomes" id="UP000032670">
    <property type="component" value="Unassembled WGS sequence"/>
</dbReference>
<reference evidence="1 2" key="1">
    <citation type="submission" date="2012-11" db="EMBL/GenBank/DDBJ databases">
        <title>Whole genome sequence of Acetobacter orientalis 21F-2.</title>
        <authorList>
            <person name="Azuma Y."/>
            <person name="Higashiura N."/>
            <person name="Hirakawa H."/>
            <person name="Matsushita K."/>
        </authorList>
    </citation>
    <scope>NUCLEOTIDE SEQUENCE [LARGE SCALE GENOMIC DNA]</scope>
    <source>
        <strain evidence="1 2">21F-2</strain>
    </source>
</reference>
<evidence type="ECO:0000313" key="2">
    <source>
        <dbReference type="Proteomes" id="UP000032670"/>
    </source>
</evidence>
<accession>A0A6N3SXU8</accession>